<comment type="caution">
    <text evidence="2">The sequence shown here is derived from an EMBL/GenBank/DDBJ whole genome shotgun (WGS) entry which is preliminary data.</text>
</comment>
<dbReference type="PANTHER" id="PTHR30005:SF0">
    <property type="entry name" value="RETROGRADE REGULATION PROTEIN 2"/>
    <property type="match status" value="1"/>
</dbReference>
<reference evidence="2 3" key="1">
    <citation type="submission" date="2018-09" db="EMBL/GenBank/DDBJ databases">
        <title>Genomic Encyclopedia of Archaeal and Bacterial Type Strains, Phase II (KMG-II): from individual species to whole genera.</title>
        <authorList>
            <person name="Goeker M."/>
        </authorList>
    </citation>
    <scope>NUCLEOTIDE SEQUENCE [LARGE SCALE GENOMIC DNA]</scope>
    <source>
        <strain evidence="2 3">DSM 27148</strain>
    </source>
</reference>
<dbReference type="GO" id="GO:0016462">
    <property type="term" value="F:pyrophosphatase activity"/>
    <property type="evidence" value="ECO:0007669"/>
    <property type="project" value="TreeGrafter"/>
</dbReference>
<dbReference type="RefSeq" id="WP_120272684.1">
    <property type="nucleotide sequence ID" value="NZ_RAPN01000001.1"/>
</dbReference>
<dbReference type="AlphaFoldDB" id="A0A419W7C0"/>
<dbReference type="Pfam" id="PF02541">
    <property type="entry name" value="Ppx-GppA"/>
    <property type="match status" value="1"/>
</dbReference>
<dbReference type="PANTHER" id="PTHR30005">
    <property type="entry name" value="EXOPOLYPHOSPHATASE"/>
    <property type="match status" value="1"/>
</dbReference>
<accession>A0A419W7C0</accession>
<name>A0A419W7C0_9BACT</name>
<dbReference type="Gene3D" id="3.30.420.40">
    <property type="match status" value="1"/>
</dbReference>
<dbReference type="InterPro" id="IPR050273">
    <property type="entry name" value="GppA/Ppx_hydrolase"/>
</dbReference>
<organism evidence="2 3">
    <name type="scientific">Mangrovibacterium diazotrophicum</name>
    <dbReference type="NCBI Taxonomy" id="1261403"/>
    <lineage>
        <taxon>Bacteria</taxon>
        <taxon>Pseudomonadati</taxon>
        <taxon>Bacteroidota</taxon>
        <taxon>Bacteroidia</taxon>
        <taxon>Marinilabiliales</taxon>
        <taxon>Prolixibacteraceae</taxon>
        <taxon>Mangrovibacterium</taxon>
    </lineage>
</organism>
<dbReference type="InterPro" id="IPR003695">
    <property type="entry name" value="Ppx_GppA_N"/>
</dbReference>
<keyword evidence="3" id="KW-1185">Reference proteome</keyword>
<dbReference type="InterPro" id="IPR043129">
    <property type="entry name" value="ATPase_NBD"/>
</dbReference>
<dbReference type="EMBL" id="RAPN01000001">
    <property type="protein sequence ID" value="RKD91377.1"/>
    <property type="molecule type" value="Genomic_DNA"/>
</dbReference>
<proteinExistence type="predicted"/>
<dbReference type="SUPFAM" id="SSF53067">
    <property type="entry name" value="Actin-like ATPase domain"/>
    <property type="match status" value="2"/>
</dbReference>
<dbReference type="Gene3D" id="3.30.420.150">
    <property type="entry name" value="Exopolyphosphatase. Domain 2"/>
    <property type="match status" value="1"/>
</dbReference>
<sequence length="304" mass="33508">MKLAVIDLGTNTCNLVIAEIDGQNYQILHQGKVGVKLGKGGINKKMLTAEAFERAVSALKKHQETIARFDAHKTITIATSAVRDADNKAEFTQALFDATGLELSVISGEEEARLIFDGVTLALDQIPANSLIMDIGGGSNEFIQTESNRVFWKESFPLGMARVVDGFKISDPILPSEIIAIESWFASGLANLWNQFNGKRATQLIGCSGAFDTLADLIDDTAPGTKARITQDISLNEFNLIADMIIRSTKSEREKLKAMEPLRVEMIVPAFILIRLVLRKLNISKITQTDFALREGVLKEWINR</sequence>
<feature type="domain" description="Ppx/GppA phosphatase N-terminal" evidence="1">
    <location>
        <begin position="16"/>
        <end position="302"/>
    </location>
</feature>
<dbReference type="Proteomes" id="UP000283387">
    <property type="component" value="Unassembled WGS sequence"/>
</dbReference>
<evidence type="ECO:0000313" key="3">
    <source>
        <dbReference type="Proteomes" id="UP000283387"/>
    </source>
</evidence>
<gene>
    <name evidence="2" type="ORF">BC643_1730</name>
</gene>
<evidence type="ECO:0000313" key="2">
    <source>
        <dbReference type="EMBL" id="RKD91377.1"/>
    </source>
</evidence>
<protein>
    <submittedName>
        <fullName evidence="2">Exopolyphosphatase/guanosine-5'-triphosphate, 3'-diphosphate pyrophosphatase</fullName>
    </submittedName>
</protein>
<dbReference type="OrthoDB" id="9814545at2"/>
<evidence type="ECO:0000259" key="1">
    <source>
        <dbReference type="Pfam" id="PF02541"/>
    </source>
</evidence>